<comment type="caution">
    <text evidence="2">The sequence shown here is derived from an EMBL/GenBank/DDBJ whole genome shotgun (WGS) entry which is preliminary data.</text>
</comment>
<keyword evidence="3" id="KW-1185">Reference proteome</keyword>
<dbReference type="EMBL" id="AZIL01000612">
    <property type="protein sequence ID" value="EWM26548.1"/>
    <property type="molecule type" value="Genomic_DNA"/>
</dbReference>
<dbReference type="AlphaFoldDB" id="W7TSQ1"/>
<dbReference type="Proteomes" id="UP000019335">
    <property type="component" value="Chromosome 8"/>
</dbReference>
<feature type="compositionally biased region" description="Gly residues" evidence="1">
    <location>
        <begin position="40"/>
        <end position="55"/>
    </location>
</feature>
<feature type="compositionally biased region" description="Gly residues" evidence="1">
    <location>
        <begin position="13"/>
        <end position="32"/>
    </location>
</feature>
<sequence length="167" mass="16092">MGPGGHYPAAMYGGMGMGHPGMGGRGGRGGRTPKGDRGRGGFLGGGKGLAGGPGRGTAKARGSGHMGVPHGYIPYQQQSSPQVAPGPGANGPAASQAPPSPAAHEHDVVPPISPSGKGFEPTGRPAPAQGASSAQPPTSSTYRTSSVTDSAEAVKSSGTPASDSGSK</sequence>
<proteinExistence type="predicted"/>
<gene>
    <name evidence="2" type="ORF">Naga_100084g23</name>
</gene>
<protein>
    <submittedName>
        <fullName evidence="2">Uncharacterized protein</fullName>
    </submittedName>
</protein>
<evidence type="ECO:0000256" key="1">
    <source>
        <dbReference type="SAM" id="MobiDB-lite"/>
    </source>
</evidence>
<accession>W7TSQ1</accession>
<feature type="region of interest" description="Disordered" evidence="1">
    <location>
        <begin position="13"/>
        <end position="167"/>
    </location>
</feature>
<feature type="compositionally biased region" description="Low complexity" evidence="1">
    <location>
        <begin position="125"/>
        <end position="141"/>
    </location>
</feature>
<name>W7TSQ1_9STRA</name>
<organism evidence="2 3">
    <name type="scientific">Nannochloropsis gaditana</name>
    <dbReference type="NCBI Taxonomy" id="72520"/>
    <lineage>
        <taxon>Eukaryota</taxon>
        <taxon>Sar</taxon>
        <taxon>Stramenopiles</taxon>
        <taxon>Ochrophyta</taxon>
        <taxon>Eustigmatophyceae</taxon>
        <taxon>Eustigmatales</taxon>
        <taxon>Monodopsidaceae</taxon>
        <taxon>Nannochloropsis</taxon>
    </lineage>
</organism>
<evidence type="ECO:0000313" key="2">
    <source>
        <dbReference type="EMBL" id="EWM26548.1"/>
    </source>
</evidence>
<feature type="compositionally biased region" description="Polar residues" evidence="1">
    <location>
        <begin position="156"/>
        <end position="167"/>
    </location>
</feature>
<evidence type="ECO:0000313" key="3">
    <source>
        <dbReference type="Proteomes" id="UP000019335"/>
    </source>
</evidence>
<reference evidence="2 3" key="1">
    <citation type="journal article" date="2014" name="Mol. Plant">
        <title>Chromosome Scale Genome Assembly and Transcriptome Profiling of Nannochloropsis gaditana in Nitrogen Depletion.</title>
        <authorList>
            <person name="Corteggiani Carpinelli E."/>
            <person name="Telatin A."/>
            <person name="Vitulo N."/>
            <person name="Forcato C."/>
            <person name="D'Angelo M."/>
            <person name="Schiavon R."/>
            <person name="Vezzi A."/>
            <person name="Giacometti G.M."/>
            <person name="Morosinotto T."/>
            <person name="Valle G."/>
        </authorList>
    </citation>
    <scope>NUCLEOTIDE SEQUENCE [LARGE SCALE GENOMIC DNA]</scope>
    <source>
        <strain evidence="2 3">B-31</strain>
    </source>
</reference>
<feature type="compositionally biased region" description="Low complexity" evidence="1">
    <location>
        <begin position="81"/>
        <end position="97"/>
    </location>
</feature>